<organism evidence="3 4">
    <name type="scientific">Nocardioides marinus</name>
    <dbReference type="NCBI Taxonomy" id="374514"/>
    <lineage>
        <taxon>Bacteria</taxon>
        <taxon>Bacillati</taxon>
        <taxon>Actinomycetota</taxon>
        <taxon>Actinomycetes</taxon>
        <taxon>Propionibacteriales</taxon>
        <taxon>Nocardioidaceae</taxon>
        <taxon>Nocardioides</taxon>
    </lineage>
</organism>
<name>A0A7Y9YCL0_9ACTN</name>
<reference evidence="3 4" key="1">
    <citation type="submission" date="2020-07" db="EMBL/GenBank/DDBJ databases">
        <title>Sequencing the genomes of 1000 actinobacteria strains.</title>
        <authorList>
            <person name="Klenk H.-P."/>
        </authorList>
    </citation>
    <scope>NUCLEOTIDE SEQUENCE [LARGE SCALE GENOMIC DNA]</scope>
    <source>
        <strain evidence="3 4">DSM 18248</strain>
    </source>
</reference>
<dbReference type="Gene3D" id="3.40.50.300">
    <property type="entry name" value="P-loop containing nucleotide triphosphate hydrolases"/>
    <property type="match status" value="1"/>
</dbReference>
<evidence type="ECO:0000256" key="1">
    <source>
        <dbReference type="SAM" id="MobiDB-lite"/>
    </source>
</evidence>
<dbReference type="InterPro" id="IPR050445">
    <property type="entry name" value="Bact_polysacc_biosynth/exp"/>
</dbReference>
<dbReference type="SUPFAM" id="SSF52540">
    <property type="entry name" value="P-loop containing nucleoside triphosphate hydrolases"/>
    <property type="match status" value="1"/>
</dbReference>
<proteinExistence type="predicted"/>
<evidence type="ECO:0000313" key="3">
    <source>
        <dbReference type="EMBL" id="NYI09706.1"/>
    </source>
</evidence>
<dbReference type="RefSeq" id="WP_179530639.1">
    <property type="nucleotide sequence ID" value="NZ_BAAAPP010000012.1"/>
</dbReference>
<keyword evidence="2" id="KW-0472">Membrane</keyword>
<evidence type="ECO:0000256" key="2">
    <source>
        <dbReference type="SAM" id="Phobius"/>
    </source>
</evidence>
<keyword evidence="2" id="KW-0812">Transmembrane</keyword>
<dbReference type="PANTHER" id="PTHR32309">
    <property type="entry name" value="TYROSINE-PROTEIN KINASE"/>
    <property type="match status" value="1"/>
</dbReference>
<feature type="transmembrane region" description="Helical" evidence="2">
    <location>
        <begin position="158"/>
        <end position="179"/>
    </location>
</feature>
<gene>
    <name evidence="3" type="ORF">BKA05_001221</name>
</gene>
<feature type="region of interest" description="Disordered" evidence="1">
    <location>
        <begin position="415"/>
        <end position="441"/>
    </location>
</feature>
<evidence type="ECO:0000313" key="4">
    <source>
        <dbReference type="Proteomes" id="UP000537326"/>
    </source>
</evidence>
<accession>A0A7Y9YCL0</accession>
<protein>
    <submittedName>
        <fullName evidence="3">Capsular polysaccharide biosynthesis protein</fullName>
    </submittedName>
</protein>
<dbReference type="InterPro" id="IPR027417">
    <property type="entry name" value="P-loop_NTPase"/>
</dbReference>
<dbReference type="Proteomes" id="UP000537326">
    <property type="component" value="Unassembled WGS sequence"/>
</dbReference>
<sequence length="441" mass="46292">MEGRHIGAVLWRQRTIALLVTVLTGIAVAVGVMMAPKTYTATAEISALSSVQGSNDDQDSLRSTLGELANSREVVADVEQELGGARSEDELRRSIAGRWVEGTVLVEISVDDRDPEMAAQIANLTYAALTRNDPSRGGLRYTLSNPANPPVTYSSPNLLLAILVGTMVSLLLGAAAALARDRRTFRISSAADLESVVTAPVLGHVHPPREPSLLAMYAGTPDADVFRRLRVSIEAEASDEPASLVVVTGVGDGDLNAWLAANLAISTAQVGRRTLLVDARMGVGAARQTGTEPGTPGLYEVLRGTPLVRALSPGPVHGLEVLPSGSWGAESHAELLETSFAGMAEEAEEHFDVVVVIASPTTVNDDAVTMGARGAVVLAVPEGALTPEQLRRTTYRIGAVGARLLGTVLVGRGKDWGRPRGRSRSHDADPDWAGLESGGTS</sequence>
<comment type="caution">
    <text evidence="3">The sequence shown here is derived from an EMBL/GenBank/DDBJ whole genome shotgun (WGS) entry which is preliminary data.</text>
</comment>
<dbReference type="PANTHER" id="PTHR32309:SF31">
    <property type="entry name" value="CAPSULAR EXOPOLYSACCHARIDE FAMILY"/>
    <property type="match status" value="1"/>
</dbReference>
<feature type="transmembrane region" description="Helical" evidence="2">
    <location>
        <begin position="16"/>
        <end position="35"/>
    </location>
</feature>
<keyword evidence="2" id="KW-1133">Transmembrane helix</keyword>
<keyword evidence="4" id="KW-1185">Reference proteome</keyword>
<feature type="compositionally biased region" description="Basic and acidic residues" evidence="1">
    <location>
        <begin position="415"/>
        <end position="429"/>
    </location>
</feature>
<dbReference type="AlphaFoldDB" id="A0A7Y9YCL0"/>
<dbReference type="EMBL" id="JACBZI010000001">
    <property type="protein sequence ID" value="NYI09706.1"/>
    <property type="molecule type" value="Genomic_DNA"/>
</dbReference>